<protein>
    <submittedName>
        <fullName evidence="2">Heterokaryon incompatibility protein-domain-containing protein</fullName>
    </submittedName>
</protein>
<evidence type="ECO:0000259" key="1">
    <source>
        <dbReference type="Pfam" id="PF06985"/>
    </source>
</evidence>
<sequence>MDSPEEKFVDGYPPSQIASALDSLEQRLTTISDTNRHILLNTSQTRHSVDSRIIANIILRRLEVLNPEVARHFYTKRDVVSDLELRMIRSTTSKLLNDIPSFIAVSYCWHYSNWPLAPSATPIVPGWEISRPMMDAVLGARNHPDEGVWLDKLCIDQEDEADKTTHIASMDTIYRSARRMVILLEDVQLTKEEEEAALAYRAFYADMSKKVEHMGLDEKRKVMKGYFPEREKAYIASGRGSVISEAKSFAMKLLTARWFSRAWCAHESRMHPHRRIDNPLVFCFGSSGVVLSFEFRFIYYLAQYLSENEPGPSNGTLVTAMNDPNPTTITQLYWRLIRLMPGANNNDSLLQHMVHVFSFGCLKKGDLICIALNTAGIPLSYDGHDVGSTEEMIWMASLLGLAAGDLIPLVMTGSKLTLSESNKSFTSWAIHPTQGMVDETVPNPLPNSITAVTREYIELDLMVFTAQPQKPSQVALETAMALIKEHDLVSVARDLLAAADDSVQSVVRLVLGETAALGAAMSVSRTNTDKFLETTLALAIDAGLDWTLALPLVMAQSTREYQHGVIDGTTSLSIEDHLKAAARSILRHFNISSPTEQQLKNMISFLAILLDPRLPMLTTGPRRLPLPSFLGGAAFTPSISNRSYIAIPVVLAHIPALHERAWIIEPFDPTAPPEDPESHFPGPEYTDALRRKAMDVELEDVVPVLDTDYDDRRQPMPRVEKAAWRLRRKNVLFGCPEWDGQEILGRRRAGADENGFLVSKKQRVYGSEDYRWGDIWKAVKMRELDAEREGEMTG</sequence>
<dbReference type="PANTHER" id="PTHR24148:SF73">
    <property type="entry name" value="HET DOMAIN PROTEIN (AFU_ORTHOLOGUE AFUA_8G01020)"/>
    <property type="match status" value="1"/>
</dbReference>
<reference evidence="2" key="2">
    <citation type="submission" date="2023-05" db="EMBL/GenBank/DDBJ databases">
        <authorList>
            <consortium name="Lawrence Berkeley National Laboratory"/>
            <person name="Steindorff A."/>
            <person name="Hensen N."/>
            <person name="Bonometti L."/>
            <person name="Westerberg I."/>
            <person name="Brannstrom I.O."/>
            <person name="Guillou S."/>
            <person name="Cros-Aarteil S."/>
            <person name="Calhoun S."/>
            <person name="Haridas S."/>
            <person name="Kuo A."/>
            <person name="Mondo S."/>
            <person name="Pangilinan J."/>
            <person name="Riley R."/>
            <person name="Labutti K."/>
            <person name="Andreopoulos B."/>
            <person name="Lipzen A."/>
            <person name="Chen C."/>
            <person name="Yanf M."/>
            <person name="Daum C."/>
            <person name="Ng V."/>
            <person name="Clum A."/>
            <person name="Ohm R."/>
            <person name="Martin F."/>
            <person name="Silar P."/>
            <person name="Natvig D."/>
            <person name="Lalanne C."/>
            <person name="Gautier V."/>
            <person name="Ament-Velasquez S.L."/>
            <person name="Kruys A."/>
            <person name="Hutchinson M.I."/>
            <person name="Powell A.J."/>
            <person name="Barry K."/>
            <person name="Miller A.N."/>
            <person name="Grigoriev I.V."/>
            <person name="Debuchy R."/>
            <person name="Gladieux P."/>
            <person name="Thoren M.H."/>
            <person name="Johannesson H."/>
        </authorList>
    </citation>
    <scope>NUCLEOTIDE SEQUENCE</scope>
    <source>
        <strain evidence="2">CBS 315.58</strain>
    </source>
</reference>
<dbReference type="EMBL" id="MU863876">
    <property type="protein sequence ID" value="KAK4205566.1"/>
    <property type="molecule type" value="Genomic_DNA"/>
</dbReference>
<dbReference type="Pfam" id="PF06985">
    <property type="entry name" value="HET"/>
    <property type="match status" value="1"/>
</dbReference>
<dbReference type="InterPro" id="IPR052895">
    <property type="entry name" value="HetReg/Transcr_Mod"/>
</dbReference>
<gene>
    <name evidence="2" type="ORF">QBC40DRAFT_36836</name>
</gene>
<dbReference type="AlphaFoldDB" id="A0AAN7AY01"/>
<proteinExistence type="predicted"/>
<evidence type="ECO:0000313" key="3">
    <source>
        <dbReference type="Proteomes" id="UP001303160"/>
    </source>
</evidence>
<organism evidence="2 3">
    <name type="scientific">Triangularia verruculosa</name>
    <dbReference type="NCBI Taxonomy" id="2587418"/>
    <lineage>
        <taxon>Eukaryota</taxon>
        <taxon>Fungi</taxon>
        <taxon>Dikarya</taxon>
        <taxon>Ascomycota</taxon>
        <taxon>Pezizomycotina</taxon>
        <taxon>Sordariomycetes</taxon>
        <taxon>Sordariomycetidae</taxon>
        <taxon>Sordariales</taxon>
        <taxon>Podosporaceae</taxon>
        <taxon>Triangularia</taxon>
    </lineage>
</organism>
<dbReference type="PANTHER" id="PTHR24148">
    <property type="entry name" value="ANKYRIN REPEAT DOMAIN-CONTAINING PROTEIN 39 HOMOLOG-RELATED"/>
    <property type="match status" value="1"/>
</dbReference>
<dbReference type="Proteomes" id="UP001303160">
    <property type="component" value="Unassembled WGS sequence"/>
</dbReference>
<comment type="caution">
    <text evidence="2">The sequence shown here is derived from an EMBL/GenBank/DDBJ whole genome shotgun (WGS) entry which is preliminary data.</text>
</comment>
<feature type="domain" description="Heterokaryon incompatibility" evidence="1">
    <location>
        <begin position="102"/>
        <end position="267"/>
    </location>
</feature>
<name>A0AAN7AY01_9PEZI</name>
<keyword evidence="3" id="KW-1185">Reference proteome</keyword>
<reference evidence="2" key="1">
    <citation type="journal article" date="2023" name="Mol. Phylogenet. Evol.">
        <title>Genome-scale phylogeny and comparative genomics of the fungal order Sordariales.</title>
        <authorList>
            <person name="Hensen N."/>
            <person name="Bonometti L."/>
            <person name="Westerberg I."/>
            <person name="Brannstrom I.O."/>
            <person name="Guillou S."/>
            <person name="Cros-Aarteil S."/>
            <person name="Calhoun S."/>
            <person name="Haridas S."/>
            <person name="Kuo A."/>
            <person name="Mondo S."/>
            <person name="Pangilinan J."/>
            <person name="Riley R."/>
            <person name="LaButti K."/>
            <person name="Andreopoulos B."/>
            <person name="Lipzen A."/>
            <person name="Chen C."/>
            <person name="Yan M."/>
            <person name="Daum C."/>
            <person name="Ng V."/>
            <person name="Clum A."/>
            <person name="Steindorff A."/>
            <person name="Ohm R.A."/>
            <person name="Martin F."/>
            <person name="Silar P."/>
            <person name="Natvig D.O."/>
            <person name="Lalanne C."/>
            <person name="Gautier V."/>
            <person name="Ament-Velasquez S.L."/>
            <person name="Kruys A."/>
            <person name="Hutchinson M.I."/>
            <person name="Powell A.J."/>
            <person name="Barry K."/>
            <person name="Miller A.N."/>
            <person name="Grigoriev I.V."/>
            <person name="Debuchy R."/>
            <person name="Gladieux P."/>
            <person name="Hiltunen Thoren M."/>
            <person name="Johannesson H."/>
        </authorList>
    </citation>
    <scope>NUCLEOTIDE SEQUENCE</scope>
    <source>
        <strain evidence="2">CBS 315.58</strain>
    </source>
</reference>
<dbReference type="InterPro" id="IPR010730">
    <property type="entry name" value="HET"/>
</dbReference>
<evidence type="ECO:0000313" key="2">
    <source>
        <dbReference type="EMBL" id="KAK4205566.1"/>
    </source>
</evidence>
<accession>A0AAN7AY01</accession>